<evidence type="ECO:0000313" key="2">
    <source>
        <dbReference type="EnsemblMetazoa" id="GPPI035792-PA"/>
    </source>
</evidence>
<dbReference type="VEuPathDB" id="VectorBase:GPPI035792"/>
<evidence type="ECO:0000313" key="3">
    <source>
        <dbReference type="Proteomes" id="UP000092460"/>
    </source>
</evidence>
<accession>A0A1B0BNQ6</accession>
<protein>
    <recommendedName>
        <fullName evidence="4">Secreted protein</fullName>
    </recommendedName>
</protein>
<keyword evidence="1" id="KW-0732">Signal</keyword>
<keyword evidence="3" id="KW-1185">Reference proteome</keyword>
<sequence>MSAPSTLHVLVCYLSVGANLDVAWVELLDLTSPNPLKSTKSRNSTRQNGPVCAIAAHKDKCFSPEVGYADAVRTPTLIFSERPSLAILDSKETSVLLLTIPTNAIWNNNNGC</sequence>
<reference evidence="2" key="2">
    <citation type="submission" date="2020-05" db="UniProtKB">
        <authorList>
            <consortium name="EnsemblMetazoa"/>
        </authorList>
    </citation>
    <scope>IDENTIFICATION</scope>
    <source>
        <strain evidence="2">IAEA</strain>
    </source>
</reference>
<dbReference type="Proteomes" id="UP000092460">
    <property type="component" value="Unassembled WGS sequence"/>
</dbReference>
<dbReference type="AlphaFoldDB" id="A0A1B0BNQ6"/>
<evidence type="ECO:0008006" key="4">
    <source>
        <dbReference type="Google" id="ProtNLM"/>
    </source>
</evidence>
<name>A0A1B0BNQ6_9MUSC</name>
<dbReference type="EMBL" id="JXJN01017561">
    <property type="status" value="NOT_ANNOTATED_CDS"/>
    <property type="molecule type" value="Genomic_DNA"/>
</dbReference>
<dbReference type="EnsemblMetazoa" id="GPPI035792-RA">
    <property type="protein sequence ID" value="GPPI035792-PA"/>
    <property type="gene ID" value="GPPI035792"/>
</dbReference>
<reference evidence="3" key="1">
    <citation type="submission" date="2015-01" db="EMBL/GenBank/DDBJ databases">
        <authorList>
            <person name="Aksoy S."/>
            <person name="Warren W."/>
            <person name="Wilson R.K."/>
        </authorList>
    </citation>
    <scope>NUCLEOTIDE SEQUENCE [LARGE SCALE GENOMIC DNA]</scope>
    <source>
        <strain evidence="3">IAEA</strain>
    </source>
</reference>
<feature type="signal peptide" evidence="1">
    <location>
        <begin position="1"/>
        <end position="19"/>
    </location>
</feature>
<organism evidence="2 3">
    <name type="scientific">Glossina palpalis gambiensis</name>
    <dbReference type="NCBI Taxonomy" id="67801"/>
    <lineage>
        <taxon>Eukaryota</taxon>
        <taxon>Metazoa</taxon>
        <taxon>Ecdysozoa</taxon>
        <taxon>Arthropoda</taxon>
        <taxon>Hexapoda</taxon>
        <taxon>Insecta</taxon>
        <taxon>Pterygota</taxon>
        <taxon>Neoptera</taxon>
        <taxon>Endopterygota</taxon>
        <taxon>Diptera</taxon>
        <taxon>Brachycera</taxon>
        <taxon>Muscomorpha</taxon>
        <taxon>Hippoboscoidea</taxon>
        <taxon>Glossinidae</taxon>
        <taxon>Glossina</taxon>
    </lineage>
</organism>
<evidence type="ECO:0000256" key="1">
    <source>
        <dbReference type="SAM" id="SignalP"/>
    </source>
</evidence>
<proteinExistence type="predicted"/>
<feature type="chain" id="PRO_5008405036" description="Secreted protein" evidence="1">
    <location>
        <begin position="20"/>
        <end position="112"/>
    </location>
</feature>